<dbReference type="InterPro" id="IPR011598">
    <property type="entry name" value="bHLH_dom"/>
</dbReference>
<evidence type="ECO:0000256" key="10">
    <source>
        <dbReference type="SAM" id="MobiDB-lite"/>
    </source>
</evidence>
<keyword evidence="5" id="KW-0010">Activator</keyword>
<dbReference type="NCBIfam" id="TIGR00229">
    <property type="entry name" value="sensory_box"/>
    <property type="match status" value="1"/>
</dbReference>
<dbReference type="CDD" id="cd18947">
    <property type="entry name" value="bHLH-PAS_ARNT"/>
    <property type="match status" value="1"/>
</dbReference>
<dbReference type="FunFam" id="3.30.450.20:FF:000028">
    <property type="entry name" value="Aryl hydrocarbon receptor nuclear translocator 1"/>
    <property type="match status" value="1"/>
</dbReference>
<keyword evidence="3" id="KW-0805">Transcription regulation</keyword>
<dbReference type="SMART" id="SM00091">
    <property type="entry name" value="PAS"/>
    <property type="match status" value="2"/>
</dbReference>
<dbReference type="InterPro" id="IPR001610">
    <property type="entry name" value="PAC"/>
</dbReference>
<dbReference type="SUPFAM" id="SSF55785">
    <property type="entry name" value="PYP-like sensor domain (PAS domain)"/>
    <property type="match status" value="2"/>
</dbReference>
<evidence type="ECO:0000259" key="11">
    <source>
        <dbReference type="PROSITE" id="PS50112"/>
    </source>
</evidence>
<protein>
    <recommendedName>
        <fullName evidence="8">Aryl hydrocarbon receptor nuclear translocator</fullName>
    </recommendedName>
</protein>
<dbReference type="GO" id="GO:0005667">
    <property type="term" value="C:transcription regulator complex"/>
    <property type="evidence" value="ECO:0007669"/>
    <property type="project" value="InterPro"/>
</dbReference>
<feature type="compositionally biased region" description="Polar residues" evidence="10">
    <location>
        <begin position="13"/>
        <end position="23"/>
    </location>
</feature>
<comment type="function">
    <text evidence="9">Required for activity of the AHR. Upon ligand binding, AHR translocates into the nucleus, where it heterodimerizes with ARNT and induces transcription by binding to xenobiotic response elements (XRE). Not required for the ligand-binding subunit to translocate from the cytosol to the nucleus after ligand binding. The complex initiates transcription of genes involved in the regulation of a variety of biological processes, including angiogenesis, hematopoiesis, drug and lipid metabolism, cell motility and immune modulation. The heterodimer binds to core DNA sequence 5'-TACGTG-3' within the hypoxia response element (HRE) of target gene promoters and functions as a transcriptional regulator of the adaptive response to hypoxia. The heterodimer ARNT:AHR binds to core DNA sequence 5'-TGCGTG-3' within the dioxin response element (DRE) of target gene promoters and activates their transcription.</text>
</comment>
<keyword evidence="2" id="KW-0677">Repeat</keyword>
<evidence type="ECO:0000259" key="12">
    <source>
        <dbReference type="PROSITE" id="PS50888"/>
    </source>
</evidence>
<dbReference type="InterPro" id="IPR001067">
    <property type="entry name" value="Nuc_translocat"/>
</dbReference>
<proteinExistence type="predicted"/>
<sequence>MAATAANPEMASDVSSLNAAVSSGNPGPGAQAGGAIVQRANKRRPGLDFDDDGEGNSKFLRCDDDPMPNDKERFARENHSEIERRRRNKMTAYITELSDMVPTCSALARKPDKLTILRMAVSHMKSLRGTGNTSTDGTYKPSFLTDQELKHLILEAADGFLFIVSCETGRVVYVSDSVTPVLNQPQSEWFGSTLYDQVHPDDVGKLREQLSTSENALTGRILDLKTGTVKKEGQQSMRMCMGSRRSFICRMRCGNGSVDPVSVNRLSFMRNRCRNGLGAAKDGEPHYVVVHCTGYIKAWPPAGVSLPDDDPDAGQGSKFCLVAIGRLQVTSSPNCTDMNNVCQPTEFISRHNTEGIFTFIDHRCVATVGYQPQELLGKDIVDFCHPEDQQLLRDSFQQVVKLKGQVLSVMFRFRSKNREWLWMRTSSFTFQNPYSDEIEYIICTNTNVKQQQPPQQTELEVVPGRESLSGYDHSQVSVQPVTAAGPEHSKPLEKAESLFGQERDPRFSEIYSSINTDQNKAIPASTVPANQPIFPQGNTFTPSRPAENFRSSSMVPPVNIIQQQPSSAGRILAQISRHSNPAQVSGTNWAPGTRPPFTPQQVASQTVKTRPPSFSMGTFQGTPSSFSPMTAPGSTASPSGTAYPNLASRGTGFTTEAAQTPTPFQTRATEGVGMWPQWQGQHHGPPSGEQHVQQPQPSQPEVFSDMLTMLGDQGPNYNNEEFPELNIFPSFSE</sequence>
<dbReference type="InterPro" id="IPR050933">
    <property type="entry name" value="Circadian_TF"/>
</dbReference>
<keyword evidence="7" id="KW-0539">Nucleus</keyword>
<keyword evidence="6" id="KW-0804">Transcription</keyword>
<dbReference type="Gene3D" id="3.30.450.20">
    <property type="entry name" value="PAS domain"/>
    <property type="match status" value="2"/>
</dbReference>
<dbReference type="Pfam" id="PF00010">
    <property type="entry name" value="HLH"/>
    <property type="match status" value="1"/>
</dbReference>
<feature type="domain" description="PAS" evidence="11">
    <location>
        <begin position="146"/>
        <end position="220"/>
    </location>
</feature>
<dbReference type="PANTHER" id="PTHR23042">
    <property type="entry name" value="CIRCADIAN PROTEIN CLOCK/ARNT/BMAL/PAS"/>
    <property type="match status" value="1"/>
</dbReference>
<keyword evidence="13" id="KW-1185">Reference proteome</keyword>
<evidence type="ECO:0000256" key="8">
    <source>
        <dbReference type="ARBA" id="ARBA00039652"/>
    </source>
</evidence>
<dbReference type="Pfam" id="PF00989">
    <property type="entry name" value="PAS"/>
    <property type="match status" value="1"/>
</dbReference>
<accession>A0A6J3EG29</accession>
<evidence type="ECO:0000313" key="13">
    <source>
        <dbReference type="Proteomes" id="UP000504639"/>
    </source>
</evidence>
<dbReference type="RefSeq" id="XP_032060278.1">
    <property type="nucleotide sequence ID" value="XM_032204387.1"/>
</dbReference>
<feature type="compositionally biased region" description="Basic and acidic residues" evidence="10">
    <location>
        <begin position="60"/>
        <end position="72"/>
    </location>
</feature>
<reference evidence="14" key="1">
    <citation type="submission" date="2025-08" db="UniProtKB">
        <authorList>
            <consortium name="RefSeq"/>
        </authorList>
    </citation>
    <scope>IDENTIFICATION</scope>
    <source>
        <tissue evidence="14">Lung</tissue>
    </source>
</reference>
<evidence type="ECO:0000256" key="9">
    <source>
        <dbReference type="ARBA" id="ARBA00045949"/>
    </source>
</evidence>
<dbReference type="SUPFAM" id="SSF47459">
    <property type="entry name" value="HLH, helix-loop-helix DNA-binding domain"/>
    <property type="match status" value="1"/>
</dbReference>
<dbReference type="PRINTS" id="PR00785">
    <property type="entry name" value="NCTRNSLOCATR"/>
</dbReference>
<dbReference type="InterPro" id="IPR035965">
    <property type="entry name" value="PAS-like_dom_sf"/>
</dbReference>
<evidence type="ECO:0000313" key="14">
    <source>
        <dbReference type="RefSeq" id="XP_032060278.1"/>
    </source>
</evidence>
<dbReference type="Pfam" id="PF14598">
    <property type="entry name" value="PAS_11"/>
    <property type="match status" value="1"/>
</dbReference>
<dbReference type="GO" id="GO:0005634">
    <property type="term" value="C:nucleus"/>
    <property type="evidence" value="ECO:0007669"/>
    <property type="project" value="UniProtKB-SubCell"/>
</dbReference>
<dbReference type="GO" id="GO:0046983">
    <property type="term" value="F:protein dimerization activity"/>
    <property type="evidence" value="ECO:0007669"/>
    <property type="project" value="InterPro"/>
</dbReference>
<gene>
    <name evidence="14" type="primary">ARNT</name>
</gene>
<evidence type="ECO:0000256" key="5">
    <source>
        <dbReference type="ARBA" id="ARBA00023159"/>
    </source>
</evidence>
<feature type="domain" description="BHLH" evidence="12">
    <location>
        <begin position="74"/>
        <end position="127"/>
    </location>
</feature>
<evidence type="ECO:0000256" key="2">
    <source>
        <dbReference type="ARBA" id="ARBA00022737"/>
    </source>
</evidence>
<dbReference type="Gene3D" id="4.10.280.10">
    <property type="entry name" value="Helix-loop-helix DNA-binding domain"/>
    <property type="match status" value="1"/>
</dbReference>
<dbReference type="SMART" id="SM00353">
    <property type="entry name" value="HLH"/>
    <property type="match status" value="1"/>
</dbReference>
<dbReference type="CDD" id="cd00130">
    <property type="entry name" value="PAS"/>
    <property type="match status" value="2"/>
</dbReference>
<feature type="region of interest" description="Disordered" evidence="10">
    <location>
        <begin position="675"/>
        <end position="733"/>
    </location>
</feature>
<evidence type="ECO:0000256" key="3">
    <source>
        <dbReference type="ARBA" id="ARBA00023015"/>
    </source>
</evidence>
<dbReference type="GO" id="GO:0003700">
    <property type="term" value="F:DNA-binding transcription factor activity"/>
    <property type="evidence" value="ECO:0007669"/>
    <property type="project" value="InterPro"/>
</dbReference>
<dbReference type="FunFam" id="4.10.280.10:FF:000011">
    <property type="entry name" value="Aryl hydrocarbon receptor nuclear translocator 2"/>
    <property type="match status" value="1"/>
</dbReference>
<feature type="region of interest" description="Disordered" evidence="10">
    <location>
        <begin position="620"/>
        <end position="639"/>
    </location>
</feature>
<feature type="region of interest" description="Disordered" evidence="10">
    <location>
        <begin position="1"/>
        <end position="72"/>
    </location>
</feature>
<evidence type="ECO:0000256" key="1">
    <source>
        <dbReference type="ARBA" id="ARBA00004123"/>
    </source>
</evidence>
<dbReference type="PROSITE" id="PS50112">
    <property type="entry name" value="PAS"/>
    <property type="match status" value="2"/>
</dbReference>
<dbReference type="InterPro" id="IPR013767">
    <property type="entry name" value="PAS_fold"/>
</dbReference>
<keyword evidence="14" id="KW-0675">Receptor</keyword>
<evidence type="ECO:0000256" key="7">
    <source>
        <dbReference type="ARBA" id="ARBA00023242"/>
    </source>
</evidence>
<dbReference type="AlphaFoldDB" id="A0A6J3EG29"/>
<dbReference type="GO" id="GO:0003677">
    <property type="term" value="F:DNA binding"/>
    <property type="evidence" value="ECO:0007669"/>
    <property type="project" value="UniProtKB-KW"/>
</dbReference>
<keyword evidence="4" id="KW-0238">DNA-binding</keyword>
<dbReference type="SMART" id="SM00086">
    <property type="entry name" value="PAC"/>
    <property type="match status" value="1"/>
</dbReference>
<dbReference type="CTD" id="405"/>
<dbReference type="GO" id="GO:0005737">
    <property type="term" value="C:cytoplasm"/>
    <property type="evidence" value="ECO:0007669"/>
    <property type="project" value="InterPro"/>
</dbReference>
<comment type="subcellular location">
    <subcellularLocation>
        <location evidence="1">Nucleus</location>
    </subcellularLocation>
</comment>
<dbReference type="FunFam" id="3.30.450.20:FF:000003">
    <property type="entry name" value="Aryl hydrocarbon receptor nuclear translocator 2"/>
    <property type="match status" value="1"/>
</dbReference>
<dbReference type="InterPro" id="IPR036638">
    <property type="entry name" value="HLH_DNA-bd_sf"/>
</dbReference>
<dbReference type="Proteomes" id="UP000504639">
    <property type="component" value="Chromosome 28"/>
</dbReference>
<feature type="compositionally biased region" description="Polar residues" evidence="10">
    <location>
        <begin position="690"/>
        <end position="701"/>
    </location>
</feature>
<dbReference type="InterPro" id="IPR000014">
    <property type="entry name" value="PAS"/>
</dbReference>
<feature type="domain" description="PAS" evidence="11">
    <location>
        <begin position="352"/>
        <end position="403"/>
    </location>
</feature>
<name>A0A6J3EG29_AYTFU</name>
<organism evidence="13 14">
    <name type="scientific">Aythya fuligula</name>
    <name type="common">Tufted duck</name>
    <name type="synonym">Anas fuligula</name>
    <dbReference type="NCBI Taxonomy" id="219594"/>
    <lineage>
        <taxon>Eukaryota</taxon>
        <taxon>Metazoa</taxon>
        <taxon>Chordata</taxon>
        <taxon>Craniata</taxon>
        <taxon>Vertebrata</taxon>
        <taxon>Euteleostomi</taxon>
        <taxon>Archelosauria</taxon>
        <taxon>Archosauria</taxon>
        <taxon>Dinosauria</taxon>
        <taxon>Saurischia</taxon>
        <taxon>Theropoda</taxon>
        <taxon>Coelurosauria</taxon>
        <taxon>Aves</taxon>
        <taxon>Neognathae</taxon>
        <taxon>Galloanserae</taxon>
        <taxon>Anseriformes</taxon>
        <taxon>Anatidae</taxon>
        <taxon>Aythyinae</taxon>
        <taxon>Aythya</taxon>
    </lineage>
</organism>
<evidence type="ECO:0000256" key="4">
    <source>
        <dbReference type="ARBA" id="ARBA00023125"/>
    </source>
</evidence>
<dbReference type="GeneID" id="116499612"/>
<evidence type="ECO:0000256" key="6">
    <source>
        <dbReference type="ARBA" id="ARBA00023163"/>
    </source>
</evidence>
<dbReference type="PROSITE" id="PS50888">
    <property type="entry name" value="BHLH"/>
    <property type="match status" value="1"/>
</dbReference>